<organism evidence="2 3">
    <name type="scientific">Chitinophaga pollutisoli</name>
    <dbReference type="NCBI Taxonomy" id="3133966"/>
    <lineage>
        <taxon>Bacteria</taxon>
        <taxon>Pseudomonadati</taxon>
        <taxon>Bacteroidota</taxon>
        <taxon>Chitinophagia</taxon>
        <taxon>Chitinophagales</taxon>
        <taxon>Chitinophagaceae</taxon>
        <taxon>Chitinophaga</taxon>
    </lineage>
</organism>
<dbReference type="Proteomes" id="UP001485459">
    <property type="component" value="Chromosome"/>
</dbReference>
<evidence type="ECO:0000313" key="3">
    <source>
        <dbReference type="Proteomes" id="UP001485459"/>
    </source>
</evidence>
<dbReference type="RefSeq" id="WP_341837516.1">
    <property type="nucleotide sequence ID" value="NZ_CP149822.1"/>
</dbReference>
<protein>
    <recommendedName>
        <fullName evidence="4">Neutral/alkaline ceramidase-like enzyme</fullName>
    </recommendedName>
</protein>
<evidence type="ECO:0000256" key="1">
    <source>
        <dbReference type="SAM" id="MobiDB-lite"/>
    </source>
</evidence>
<accession>A0ABZ2YTP5</accession>
<evidence type="ECO:0000313" key="2">
    <source>
        <dbReference type="EMBL" id="WZN42682.1"/>
    </source>
</evidence>
<sequence>MMQSEELLMGWAVEDITPPGPAVLFGQYYDRLSGYVESPLTATACALESAGGQEQAILLSIDLIWCPAALIAALRQILHSRIPGFNSQYLLVHATHTHSAPEPDVHSAYGQHLLEKLAAAAVSAWQQRQPASVGRALAYAVAGHNRRVRYADGTAEMYGATDRPDFTGLEGPSDSAVDLLFCWNDAGALTGIIMNVPCPAQVTEAKYYVSADFWSVVKKRLQDHFGQDVQLLAQCGAAGDISPRNLLRPYTPDEPNMWDLPGMVEVGERLARAAIAAYADAEKNRQNQPVFKHRSVTLQIPYRTVSPRNMKPRKPWWRTSVPASPSIPHPPAPLSTASSLISNPTKPPGNTAPGIIKRAITAYSANRKSFSNNIPATAKSRFTRPPCTYCASATR</sequence>
<keyword evidence="3" id="KW-1185">Reference proteome</keyword>
<gene>
    <name evidence="2" type="ORF">WJU16_06495</name>
</gene>
<dbReference type="EMBL" id="CP149822">
    <property type="protein sequence ID" value="WZN42682.1"/>
    <property type="molecule type" value="Genomic_DNA"/>
</dbReference>
<name>A0ABZ2YTP5_9BACT</name>
<evidence type="ECO:0008006" key="4">
    <source>
        <dbReference type="Google" id="ProtNLM"/>
    </source>
</evidence>
<reference evidence="3" key="1">
    <citation type="submission" date="2024-03" db="EMBL/GenBank/DDBJ databases">
        <title>Chitinophaga horti sp. nov., isolated from garden soil.</title>
        <authorList>
            <person name="Lee D.S."/>
            <person name="Han D.M."/>
            <person name="Baek J.H."/>
            <person name="Choi D.G."/>
            <person name="Jeon J.H."/>
            <person name="Jeon C.O."/>
        </authorList>
    </citation>
    <scope>NUCLEOTIDE SEQUENCE [LARGE SCALE GENOMIC DNA]</scope>
    <source>
        <strain evidence="3">GPA1</strain>
    </source>
</reference>
<feature type="region of interest" description="Disordered" evidence="1">
    <location>
        <begin position="322"/>
        <end position="354"/>
    </location>
</feature>
<proteinExistence type="predicted"/>